<evidence type="ECO:0000313" key="14">
    <source>
        <dbReference type="Proteomes" id="UP000193218"/>
    </source>
</evidence>
<dbReference type="CDD" id="cd09122">
    <property type="entry name" value="PLDc_Tdp1_1"/>
    <property type="match status" value="1"/>
</dbReference>
<comment type="caution">
    <text evidence="13">The sequence shown here is derived from an EMBL/GenBank/DDBJ whole genome shotgun (WGS) entry which is preliminary data.</text>
</comment>
<evidence type="ECO:0000256" key="11">
    <source>
        <dbReference type="PIRSR" id="PIRSR610347-3"/>
    </source>
</evidence>
<dbReference type="GO" id="GO:0006281">
    <property type="term" value="P:DNA repair"/>
    <property type="evidence" value="ECO:0007669"/>
    <property type="project" value="UniProtKB-KW"/>
</dbReference>
<keyword evidence="5" id="KW-0378">Hydrolase</keyword>
<gene>
    <name evidence="13" type="ORF">BD324DRAFT_258111</name>
</gene>
<name>A0A1Y1UQ30_9TREE</name>
<dbReference type="CDD" id="cd09123">
    <property type="entry name" value="PLDc_Tdp1_2"/>
    <property type="match status" value="1"/>
</dbReference>
<dbReference type="PANTHER" id="PTHR12415">
    <property type="entry name" value="TYROSYL-DNA PHOSPHODIESTERASE 1"/>
    <property type="match status" value="1"/>
</dbReference>
<dbReference type="SUPFAM" id="SSF56024">
    <property type="entry name" value="Phospholipase D/nuclease"/>
    <property type="match status" value="2"/>
</dbReference>
<dbReference type="GO" id="GO:0003697">
    <property type="term" value="F:single-stranded DNA binding"/>
    <property type="evidence" value="ECO:0007669"/>
    <property type="project" value="TreeGrafter"/>
</dbReference>
<evidence type="ECO:0000256" key="3">
    <source>
        <dbReference type="ARBA" id="ARBA00022722"/>
    </source>
</evidence>
<dbReference type="GO" id="GO:0017005">
    <property type="term" value="F:3'-tyrosyl-DNA phosphodiesterase activity"/>
    <property type="evidence" value="ECO:0007669"/>
    <property type="project" value="TreeGrafter"/>
</dbReference>
<dbReference type="GO" id="GO:0005634">
    <property type="term" value="C:nucleus"/>
    <property type="evidence" value="ECO:0007669"/>
    <property type="project" value="UniProtKB-SubCell"/>
</dbReference>
<feature type="region of interest" description="Disordered" evidence="12">
    <location>
        <begin position="741"/>
        <end position="765"/>
    </location>
</feature>
<feature type="active site" description="Proton donor/acceptor" evidence="9">
    <location>
        <position position="646"/>
    </location>
</feature>
<feature type="compositionally biased region" description="Polar residues" evidence="12">
    <location>
        <begin position="85"/>
        <end position="94"/>
    </location>
</feature>
<feature type="compositionally biased region" description="Basic and acidic residues" evidence="12">
    <location>
        <begin position="216"/>
        <end position="228"/>
    </location>
</feature>
<feature type="site" description="Interaction with DNA" evidence="11">
    <location>
        <position position="697"/>
    </location>
</feature>
<dbReference type="Gene3D" id="3.30.870.10">
    <property type="entry name" value="Endonuclease Chain A"/>
    <property type="match status" value="2"/>
</dbReference>
<evidence type="ECO:0000256" key="5">
    <source>
        <dbReference type="ARBA" id="ARBA00022801"/>
    </source>
</evidence>
<evidence type="ECO:0000256" key="9">
    <source>
        <dbReference type="PIRSR" id="PIRSR610347-1"/>
    </source>
</evidence>
<protein>
    <recommendedName>
        <fullName evidence="15">Tyrosyl-DNA phosphodiesterase-domain-containing protein</fullName>
    </recommendedName>
</protein>
<dbReference type="SMART" id="SM00726">
    <property type="entry name" value="UIM"/>
    <property type="match status" value="2"/>
</dbReference>
<dbReference type="GO" id="GO:0003690">
    <property type="term" value="F:double-stranded DNA binding"/>
    <property type="evidence" value="ECO:0007669"/>
    <property type="project" value="TreeGrafter"/>
</dbReference>
<evidence type="ECO:0000256" key="1">
    <source>
        <dbReference type="ARBA" id="ARBA00004123"/>
    </source>
</evidence>
<reference evidence="13 14" key="1">
    <citation type="submission" date="2017-03" db="EMBL/GenBank/DDBJ databases">
        <title>Widespread Adenine N6-methylation of Active Genes in Fungi.</title>
        <authorList>
            <consortium name="DOE Joint Genome Institute"/>
            <person name="Mondo S.J."/>
            <person name="Dannebaum R.O."/>
            <person name="Kuo R.C."/>
            <person name="Louie K.B."/>
            <person name="Bewick A.J."/>
            <person name="Labutti K."/>
            <person name="Haridas S."/>
            <person name="Kuo A."/>
            <person name="Salamov A."/>
            <person name="Ahrendt S.R."/>
            <person name="Lau R."/>
            <person name="Bowen B.P."/>
            <person name="Lipzen A."/>
            <person name="Sullivan W."/>
            <person name="Andreopoulos W.B."/>
            <person name="Clum A."/>
            <person name="Lindquist E."/>
            <person name="Daum C."/>
            <person name="Northen T.R."/>
            <person name="Ramamoorthy G."/>
            <person name="Schmitz R.J."/>
            <person name="Gryganskyi A."/>
            <person name="Culley D."/>
            <person name="Magnuson J."/>
            <person name="James T.Y."/>
            <person name="O'Malley M.A."/>
            <person name="Stajich J.E."/>
            <person name="Spatafora J.W."/>
            <person name="Visel A."/>
            <person name="Grigoriev I.V."/>
        </authorList>
    </citation>
    <scope>NUCLEOTIDE SEQUENCE [LARGE SCALE GENOMIC DNA]</scope>
    <source>
        <strain evidence="13 14">NRRL Y-17943</strain>
    </source>
</reference>
<organism evidence="13 14">
    <name type="scientific">Kockovaella imperatae</name>
    <dbReference type="NCBI Taxonomy" id="4999"/>
    <lineage>
        <taxon>Eukaryota</taxon>
        <taxon>Fungi</taxon>
        <taxon>Dikarya</taxon>
        <taxon>Basidiomycota</taxon>
        <taxon>Agaricomycotina</taxon>
        <taxon>Tremellomycetes</taxon>
        <taxon>Tremellales</taxon>
        <taxon>Cuniculitremaceae</taxon>
        <taxon>Kockovaella</taxon>
    </lineage>
</organism>
<feature type="region of interest" description="Disordered" evidence="12">
    <location>
        <begin position="53"/>
        <end position="304"/>
    </location>
</feature>
<dbReference type="PANTHER" id="PTHR12415:SF0">
    <property type="entry name" value="TYROSYL-DNA PHOSPHODIESTERASE 1"/>
    <property type="match status" value="1"/>
</dbReference>
<feature type="compositionally biased region" description="Low complexity" evidence="12">
    <location>
        <begin position="261"/>
        <end position="279"/>
    </location>
</feature>
<comment type="subcellular location">
    <subcellularLocation>
        <location evidence="1">Nucleus</location>
    </subcellularLocation>
</comment>
<dbReference type="RefSeq" id="XP_021873894.1">
    <property type="nucleotide sequence ID" value="XM_022012301.1"/>
</dbReference>
<keyword evidence="14" id="KW-1185">Reference proteome</keyword>
<keyword evidence="3" id="KW-0540">Nuclease</keyword>
<accession>A0A1Y1UQ30</accession>
<feature type="compositionally biased region" description="Low complexity" evidence="12">
    <location>
        <begin position="173"/>
        <end position="186"/>
    </location>
</feature>
<feature type="active site" description="Nucleophile" evidence="9">
    <location>
        <position position="403"/>
    </location>
</feature>
<feature type="binding site" evidence="10">
    <location>
        <position position="648"/>
    </location>
    <ligand>
        <name>substrate</name>
    </ligand>
</feature>
<dbReference type="OrthoDB" id="47785at2759"/>
<evidence type="ECO:0000256" key="7">
    <source>
        <dbReference type="ARBA" id="ARBA00023204"/>
    </source>
</evidence>
<keyword evidence="6" id="KW-0269">Exonuclease</keyword>
<evidence type="ECO:0000256" key="2">
    <source>
        <dbReference type="ARBA" id="ARBA00010205"/>
    </source>
</evidence>
<sequence length="765" mass="84396">MDASRSNGIGSSVPARGRDKTFDRYFDEHFGHDSSEDVDIADLRRAAWATWKTAPPAGMNRPEGTHRRKEEEEDEELARAIAMSVQDQGPSRQNAPIDLTEDSDDEDIQRVLAMSTEEERSAKRAKRDETPEEERRMLAEAMAASLQPVTPGMRDASAEAGTSEERARLADASPTDSSIPSSTTEPRTASGSPARLVHPRSPAPRLQANGVLGDRAQMEKERLARQAAREAQTQPQASSSRSTAPPKVHVSSNLRTFADLSNSSSASSSSTPTAAYSNTQSADPHHPLQSAGSLPRDAAGEYYPNGEMRHSALTIGQPSKQKTFSPKQVMGDTSQISLIIMSSYVVDDAWIETFLPPADEVPRVVIRPHPQENHPAWNGKVRAEETGGVACYPLMVGGLGSAHMKFFWIFYKTGRLRVVISTGNLVHYDWEWIENTIFIQDILPIKEPRETSSASVKMNDFAARFCWLFTHLKVHKAVRHLIANHERGSDIPLDPADGFECLNKWDWSKVRVQLLMSVPGTYTGSQVDDFGLCRLGKILHQQGWVPQKNEDVKVEFQGSSLGAYTLDWLDLFYQYCRGKTTSSLLNRPKAIAWPPIKILFPSLATVDASILGRDGGGTMFCGKGMNSLTRPLFHDANSKRGGVLMHAKVLIGVFEPRQDNLGFVKASPSSSKRKASEMENESADVGGWVYVGSHNFSPAAWGRPNLKKNPPSLTIANYELGIVFPLPRTDTQKAADAIAPHVRPPRPYANNDVPWDQNIRAQNND</sequence>
<feature type="compositionally biased region" description="Basic and acidic residues" evidence="12">
    <location>
        <begin position="117"/>
        <end position="138"/>
    </location>
</feature>
<feature type="binding site" evidence="10">
    <location>
        <position position="405"/>
    </location>
    <ligand>
        <name>substrate</name>
    </ligand>
</feature>
<evidence type="ECO:0000256" key="6">
    <source>
        <dbReference type="ARBA" id="ARBA00022839"/>
    </source>
</evidence>
<evidence type="ECO:0000313" key="13">
    <source>
        <dbReference type="EMBL" id="ORX40109.1"/>
    </source>
</evidence>
<dbReference type="GeneID" id="33554109"/>
<dbReference type="Proteomes" id="UP000193218">
    <property type="component" value="Unassembled WGS sequence"/>
</dbReference>
<evidence type="ECO:0000256" key="8">
    <source>
        <dbReference type="ARBA" id="ARBA00023242"/>
    </source>
</evidence>
<evidence type="ECO:0000256" key="4">
    <source>
        <dbReference type="ARBA" id="ARBA00022763"/>
    </source>
</evidence>
<comment type="similarity">
    <text evidence="2">Belongs to the tyrosyl-DNA phosphodiesterase family.</text>
</comment>
<dbReference type="PROSITE" id="PS50330">
    <property type="entry name" value="UIM"/>
    <property type="match status" value="2"/>
</dbReference>
<keyword evidence="8" id="KW-0539">Nucleus</keyword>
<dbReference type="Pfam" id="PF06087">
    <property type="entry name" value="Tyr-DNA_phospho"/>
    <property type="match status" value="1"/>
</dbReference>
<dbReference type="AlphaFoldDB" id="A0A1Y1UQ30"/>
<keyword evidence="7" id="KW-0234">DNA repair</keyword>
<dbReference type="InParanoid" id="A0A1Y1UQ30"/>
<dbReference type="EMBL" id="NBSH01000002">
    <property type="protein sequence ID" value="ORX40109.1"/>
    <property type="molecule type" value="Genomic_DNA"/>
</dbReference>
<dbReference type="GO" id="GO:0004527">
    <property type="term" value="F:exonuclease activity"/>
    <property type="evidence" value="ECO:0007669"/>
    <property type="project" value="UniProtKB-KW"/>
</dbReference>
<evidence type="ECO:0008006" key="15">
    <source>
        <dbReference type="Google" id="ProtNLM"/>
    </source>
</evidence>
<keyword evidence="4" id="KW-0227">DNA damage</keyword>
<evidence type="ECO:0000256" key="10">
    <source>
        <dbReference type="PIRSR" id="PIRSR610347-2"/>
    </source>
</evidence>
<dbReference type="STRING" id="4999.A0A1Y1UQ30"/>
<proteinExistence type="inferred from homology"/>
<evidence type="ECO:0000256" key="12">
    <source>
        <dbReference type="SAM" id="MobiDB-lite"/>
    </source>
</evidence>
<dbReference type="Pfam" id="PF02809">
    <property type="entry name" value="UIM"/>
    <property type="match status" value="2"/>
</dbReference>
<dbReference type="InterPro" id="IPR003903">
    <property type="entry name" value="UIM_dom"/>
</dbReference>
<dbReference type="InterPro" id="IPR010347">
    <property type="entry name" value="Tdp1"/>
</dbReference>